<dbReference type="InterPro" id="IPR036520">
    <property type="entry name" value="UPF0759_sf"/>
</dbReference>
<protein>
    <submittedName>
        <fullName evidence="1">Histidine kinase</fullName>
    </submittedName>
</protein>
<dbReference type="RefSeq" id="WP_201374229.1">
    <property type="nucleotide sequence ID" value="NZ_BNJG01000002.1"/>
</dbReference>
<dbReference type="PANTHER" id="PTHR30348:SF4">
    <property type="entry name" value="DUF72 DOMAIN-CONTAINING PROTEIN"/>
    <property type="match status" value="1"/>
</dbReference>
<name>A0ABQ3UYJ1_9CHLR</name>
<dbReference type="Gene3D" id="3.20.20.410">
    <property type="entry name" value="Protein of unknown function UPF0759"/>
    <property type="match status" value="1"/>
</dbReference>
<dbReference type="GO" id="GO:0016301">
    <property type="term" value="F:kinase activity"/>
    <property type="evidence" value="ECO:0007669"/>
    <property type="project" value="UniProtKB-KW"/>
</dbReference>
<accession>A0ABQ3UYJ1</accession>
<comment type="caution">
    <text evidence="1">The sequence shown here is derived from an EMBL/GenBank/DDBJ whole genome shotgun (WGS) entry which is preliminary data.</text>
</comment>
<organism evidence="1 2">
    <name type="scientific">Ktedonobacter robiniae</name>
    <dbReference type="NCBI Taxonomy" id="2778365"/>
    <lineage>
        <taxon>Bacteria</taxon>
        <taxon>Bacillati</taxon>
        <taxon>Chloroflexota</taxon>
        <taxon>Ktedonobacteria</taxon>
        <taxon>Ktedonobacterales</taxon>
        <taxon>Ktedonobacteraceae</taxon>
        <taxon>Ktedonobacter</taxon>
    </lineage>
</organism>
<gene>
    <name evidence="1" type="ORF">KSB_64240</name>
</gene>
<dbReference type="Pfam" id="PF01904">
    <property type="entry name" value="DUF72"/>
    <property type="match status" value="1"/>
</dbReference>
<proteinExistence type="predicted"/>
<evidence type="ECO:0000313" key="1">
    <source>
        <dbReference type="EMBL" id="GHO57949.1"/>
    </source>
</evidence>
<dbReference type="Proteomes" id="UP000654345">
    <property type="component" value="Unassembled WGS sequence"/>
</dbReference>
<reference evidence="1 2" key="1">
    <citation type="journal article" date="2021" name="Int. J. Syst. Evol. Microbiol.">
        <title>Reticulibacter mediterranei gen. nov., sp. nov., within the new family Reticulibacteraceae fam. nov., and Ktedonospora formicarum gen. nov., sp. nov., Ktedonobacter robiniae sp. nov., Dictyobacter formicarum sp. nov. and Dictyobacter arantiisoli sp. nov., belonging to the class Ktedonobacteria.</title>
        <authorList>
            <person name="Yabe S."/>
            <person name="Zheng Y."/>
            <person name="Wang C.M."/>
            <person name="Sakai Y."/>
            <person name="Abe K."/>
            <person name="Yokota A."/>
            <person name="Donadio S."/>
            <person name="Cavaletti L."/>
            <person name="Monciardini P."/>
        </authorList>
    </citation>
    <scope>NUCLEOTIDE SEQUENCE [LARGE SCALE GENOMIC DNA]</scope>
    <source>
        <strain evidence="1 2">SOSP1-30</strain>
    </source>
</reference>
<dbReference type="SUPFAM" id="SSF117396">
    <property type="entry name" value="TM1631-like"/>
    <property type="match status" value="1"/>
</dbReference>
<keyword evidence="1" id="KW-0418">Kinase</keyword>
<sequence>MIWIGTSGWIYPHWIGRFYPTHLPMREHLAYYAQHFPTVEINRSFYRLPTYEQFHAWSEQTRSHPRFRFAVKGSRYLTHMKKLLNAEEGINRLLTTAEGLGEQLGPFLFQLPPHWHANPERLEQFLSQLPHKLQVAIEVRDVSWFATDMATRIAQLFTPTSNTTLAIAIGGTLPTPLDLPPLGSFGYVRFHSGANGIGLSDDELSVWAQRLAHDAEQGREIYAYFNNDSEAYAIHNALRLREILGSLAASPS</sequence>
<keyword evidence="1" id="KW-0808">Transferase</keyword>
<dbReference type="InterPro" id="IPR002763">
    <property type="entry name" value="DUF72"/>
</dbReference>
<evidence type="ECO:0000313" key="2">
    <source>
        <dbReference type="Proteomes" id="UP000654345"/>
    </source>
</evidence>
<dbReference type="EMBL" id="BNJG01000002">
    <property type="protein sequence ID" value="GHO57949.1"/>
    <property type="molecule type" value="Genomic_DNA"/>
</dbReference>
<dbReference type="PANTHER" id="PTHR30348">
    <property type="entry name" value="UNCHARACTERIZED PROTEIN YECE"/>
    <property type="match status" value="1"/>
</dbReference>
<keyword evidence="2" id="KW-1185">Reference proteome</keyword>